<dbReference type="SUPFAM" id="SSF51905">
    <property type="entry name" value="FAD/NAD(P)-binding domain"/>
    <property type="match status" value="2"/>
</dbReference>
<evidence type="ECO:0000313" key="3">
    <source>
        <dbReference type="Proteomes" id="UP000266841"/>
    </source>
</evidence>
<organism evidence="2 3">
    <name type="scientific">Thalassiosira oceanica</name>
    <name type="common">Marine diatom</name>
    <dbReference type="NCBI Taxonomy" id="159749"/>
    <lineage>
        <taxon>Eukaryota</taxon>
        <taxon>Sar</taxon>
        <taxon>Stramenopiles</taxon>
        <taxon>Ochrophyta</taxon>
        <taxon>Bacillariophyta</taxon>
        <taxon>Coscinodiscophyceae</taxon>
        <taxon>Thalassiosirophycidae</taxon>
        <taxon>Thalassiosirales</taxon>
        <taxon>Thalassiosiraceae</taxon>
        <taxon>Thalassiosira</taxon>
    </lineage>
</organism>
<dbReference type="PANTHER" id="PTHR38663:SF1">
    <property type="entry name" value="L-ORNITHINE N(5)-MONOOXYGENASE"/>
    <property type="match status" value="1"/>
</dbReference>
<dbReference type="EMBL" id="AGNL01011491">
    <property type="protein sequence ID" value="EJK68355.1"/>
    <property type="molecule type" value="Genomic_DNA"/>
</dbReference>
<name>K0SSH2_THAOC</name>
<dbReference type="InterPro" id="IPR023753">
    <property type="entry name" value="FAD/NAD-binding_dom"/>
</dbReference>
<dbReference type="InterPro" id="IPR036188">
    <property type="entry name" value="FAD/NAD-bd_sf"/>
</dbReference>
<dbReference type="OrthoDB" id="76038at2759"/>
<sequence>MTVKMPKKKSCDVCIVGGGPAGLAALSAIHEPYTLDSMTSTQVNNANVTMGRRNGVGPSNHSVIVVDPSQWMDKWASNFRTLEIDYLRSPALAHPDHFDVNALLAYAVSQGRENELIESGCGKIKALHGLGQTQVGLWKLPSSSLFLDFCVDLAKKLKHDYMQGCAENLRQEESGGKYTLTLSDGTEIEASSVILALGQTGTPQLPRGLMGVVSDERIFHWKSMSSKLTPVHESVLVVGGGLTAVQVAQSALRKGKRVVLASRRPLVERHFDIDINWFDRRNSNLQVSSFYHLEEEERLRALKEVRGGGSVPPIYMDDLRKWVARGLLTLVTADPEYIGESGGRLSVALGGGSGKEFDCIILATGIKPDCSANPFVKNIINNFSVPTVGGFPDVSVDLEWRRNLFCVGALGSLNVGPDGANLMGARRAASIVANTLECKQWLREGDQCSALANKFHLFMEDSSDSDSGSDADGD</sequence>
<feature type="domain" description="FAD/NAD(P)-binding" evidence="1">
    <location>
        <begin position="12"/>
        <end position="274"/>
    </location>
</feature>
<dbReference type="PRINTS" id="PR00368">
    <property type="entry name" value="FADPNR"/>
</dbReference>
<dbReference type="GO" id="GO:0016491">
    <property type="term" value="F:oxidoreductase activity"/>
    <property type="evidence" value="ECO:0007669"/>
    <property type="project" value="InterPro"/>
</dbReference>
<accession>K0SSH2</accession>
<evidence type="ECO:0000259" key="1">
    <source>
        <dbReference type="Pfam" id="PF07992"/>
    </source>
</evidence>
<comment type="caution">
    <text evidence="2">The sequence shown here is derived from an EMBL/GenBank/DDBJ whole genome shotgun (WGS) entry which is preliminary data.</text>
</comment>
<reference evidence="2 3" key="1">
    <citation type="journal article" date="2012" name="Genome Biol.">
        <title>Genome and low-iron response of an oceanic diatom adapted to chronic iron limitation.</title>
        <authorList>
            <person name="Lommer M."/>
            <person name="Specht M."/>
            <person name="Roy A.S."/>
            <person name="Kraemer L."/>
            <person name="Andreson R."/>
            <person name="Gutowska M.A."/>
            <person name="Wolf J."/>
            <person name="Bergner S.V."/>
            <person name="Schilhabel M.B."/>
            <person name="Klostermeier U.C."/>
            <person name="Beiko R.G."/>
            <person name="Rosenstiel P."/>
            <person name="Hippler M."/>
            <person name="Laroche J."/>
        </authorList>
    </citation>
    <scope>NUCLEOTIDE SEQUENCE [LARGE SCALE GENOMIC DNA]</scope>
    <source>
        <strain evidence="2 3">CCMP1005</strain>
    </source>
</reference>
<dbReference type="Proteomes" id="UP000266841">
    <property type="component" value="Unassembled WGS sequence"/>
</dbReference>
<dbReference type="AlphaFoldDB" id="K0SSH2"/>
<proteinExistence type="predicted"/>
<gene>
    <name evidence="2" type="ORF">THAOC_10466</name>
</gene>
<protein>
    <recommendedName>
        <fullName evidence="1">FAD/NAD(P)-binding domain-containing protein</fullName>
    </recommendedName>
</protein>
<evidence type="ECO:0000313" key="2">
    <source>
        <dbReference type="EMBL" id="EJK68355.1"/>
    </source>
</evidence>
<dbReference type="OMA" id="KHGRKMN"/>
<dbReference type="PANTHER" id="PTHR38663">
    <property type="match status" value="1"/>
</dbReference>
<dbReference type="eggNOG" id="ENOG502QPIW">
    <property type="taxonomic scope" value="Eukaryota"/>
</dbReference>
<dbReference type="Pfam" id="PF07992">
    <property type="entry name" value="Pyr_redox_2"/>
    <property type="match status" value="1"/>
</dbReference>
<dbReference type="Gene3D" id="3.50.50.60">
    <property type="entry name" value="FAD/NAD(P)-binding domain"/>
    <property type="match status" value="1"/>
</dbReference>
<keyword evidence="3" id="KW-1185">Reference proteome</keyword>